<dbReference type="Pfam" id="PF00248">
    <property type="entry name" value="Aldo_ket_red"/>
    <property type="match status" value="1"/>
</dbReference>
<dbReference type="InterPro" id="IPR050523">
    <property type="entry name" value="AKR_Detox_Biosynth"/>
</dbReference>
<dbReference type="CDD" id="cd19091">
    <property type="entry name" value="AKR_PsAKR"/>
    <property type="match status" value="1"/>
</dbReference>
<dbReference type="InterPro" id="IPR023210">
    <property type="entry name" value="NADP_OxRdtase_dom"/>
</dbReference>
<keyword evidence="4" id="KW-1185">Reference proteome</keyword>
<protein>
    <submittedName>
        <fullName evidence="3">Aldo/keto reductase</fullName>
    </submittedName>
</protein>
<accession>A0ABU3EDV4</accession>
<evidence type="ECO:0000313" key="4">
    <source>
        <dbReference type="Proteomes" id="UP001251085"/>
    </source>
</evidence>
<name>A0ABU3EDV4_9RHOB</name>
<dbReference type="PANTHER" id="PTHR43364:SF18">
    <property type="entry name" value="OXIDOREDUCTASE"/>
    <property type="match status" value="1"/>
</dbReference>
<dbReference type="InterPro" id="IPR036812">
    <property type="entry name" value="NAD(P)_OxRdtase_dom_sf"/>
</dbReference>
<dbReference type="Proteomes" id="UP001251085">
    <property type="component" value="Unassembled WGS sequence"/>
</dbReference>
<proteinExistence type="predicted"/>
<feature type="domain" description="NADP-dependent oxidoreductase" evidence="2">
    <location>
        <begin position="16"/>
        <end position="317"/>
    </location>
</feature>
<dbReference type="EMBL" id="JAVRQI010000007">
    <property type="protein sequence ID" value="MDT1062416.1"/>
    <property type="molecule type" value="Genomic_DNA"/>
</dbReference>
<dbReference type="Gene3D" id="3.20.20.100">
    <property type="entry name" value="NADP-dependent oxidoreductase domain"/>
    <property type="match status" value="1"/>
</dbReference>
<gene>
    <name evidence="3" type="ORF">RM190_11125</name>
</gene>
<evidence type="ECO:0000259" key="2">
    <source>
        <dbReference type="Pfam" id="PF00248"/>
    </source>
</evidence>
<sequence>MDYRQLGRSGLSVPVLTLGTFTFGGAGPFGMVGQQGVAEARELIDCALDLGIGMVDTANMYSTGLAEEILGEALAGRRDRVLISSKARMRIGEGANDQGASRWHLIRECERSLTRLRTDHIDIYHIHEWDGLTPVEETMAALDMLVAQGKIRYAGCSNYTGWQLMKSLMASERHNLTRFVTQQIHYTIEAREAEYELLPIALDQGVGVTVWSPLAAGLLSGKHRGGRIAPESRQANGWTEPPIRDPARLWAIVDELAAIGESHGVEAAQVALAWLLTRPGIASLVVGARSRDQLERNARALIVTLTGDQLARLDKLSRPPMIYPHWHQEQFAKPRFGGPEFALHPRDGADQRPFQQ</sequence>
<evidence type="ECO:0000256" key="1">
    <source>
        <dbReference type="SAM" id="MobiDB-lite"/>
    </source>
</evidence>
<organism evidence="3 4">
    <name type="scientific">Paracoccus broussonetiae</name>
    <dbReference type="NCBI Taxonomy" id="3075834"/>
    <lineage>
        <taxon>Bacteria</taxon>
        <taxon>Pseudomonadati</taxon>
        <taxon>Pseudomonadota</taxon>
        <taxon>Alphaproteobacteria</taxon>
        <taxon>Rhodobacterales</taxon>
        <taxon>Paracoccaceae</taxon>
        <taxon>Paracoccus</taxon>
    </lineage>
</organism>
<dbReference type="RefSeq" id="WP_311759513.1">
    <property type="nucleotide sequence ID" value="NZ_JAVRQI010000007.1"/>
</dbReference>
<comment type="caution">
    <text evidence="3">The sequence shown here is derived from an EMBL/GenBank/DDBJ whole genome shotgun (WGS) entry which is preliminary data.</text>
</comment>
<dbReference type="PANTHER" id="PTHR43364">
    <property type="entry name" value="NADH-SPECIFIC METHYLGLYOXAL REDUCTASE-RELATED"/>
    <property type="match status" value="1"/>
</dbReference>
<evidence type="ECO:0000313" key="3">
    <source>
        <dbReference type="EMBL" id="MDT1062416.1"/>
    </source>
</evidence>
<reference evidence="4" key="1">
    <citation type="submission" date="2023-07" db="EMBL/GenBank/DDBJ databases">
        <title>Characterization of two Paracoccaceae strains isolated from Phycosphere and proposal of Xinfangfangia lacusdiani sp. nov.</title>
        <authorList>
            <person name="Deng Y."/>
            <person name="Zhang Y.Q."/>
        </authorList>
    </citation>
    <scope>NUCLEOTIDE SEQUENCE [LARGE SCALE GENOMIC DNA]</scope>
    <source>
        <strain evidence="4">CPCC 101403</strain>
    </source>
</reference>
<feature type="region of interest" description="Disordered" evidence="1">
    <location>
        <begin position="337"/>
        <end position="356"/>
    </location>
</feature>
<dbReference type="SUPFAM" id="SSF51430">
    <property type="entry name" value="NAD(P)-linked oxidoreductase"/>
    <property type="match status" value="1"/>
</dbReference>